<dbReference type="AlphaFoldDB" id="A0A919GXA6"/>
<dbReference type="InterPro" id="IPR059000">
    <property type="entry name" value="ATPase_P-type_domA"/>
</dbReference>
<dbReference type="Gene3D" id="3.40.50.1000">
    <property type="entry name" value="HAD superfamily/HAD-like"/>
    <property type="match status" value="1"/>
</dbReference>
<comment type="caution">
    <text evidence="11">The sequence shown here is derived from an EMBL/GenBank/DDBJ whole genome shotgun (WGS) entry which is preliminary data.</text>
</comment>
<dbReference type="InterPro" id="IPR023298">
    <property type="entry name" value="ATPase_P-typ_TM_dom_sf"/>
</dbReference>
<dbReference type="Proteomes" id="UP000600026">
    <property type="component" value="Unassembled WGS sequence"/>
</dbReference>
<dbReference type="SFLD" id="SFLDS00003">
    <property type="entry name" value="Haloacid_Dehalogenase"/>
    <property type="match status" value="1"/>
</dbReference>
<dbReference type="PANTHER" id="PTHR42861">
    <property type="entry name" value="CALCIUM-TRANSPORTING ATPASE"/>
    <property type="match status" value="1"/>
</dbReference>
<feature type="transmembrane region" description="Helical" evidence="9">
    <location>
        <begin position="742"/>
        <end position="763"/>
    </location>
</feature>
<dbReference type="InterPro" id="IPR006068">
    <property type="entry name" value="ATPase_P-typ_cation-transptr_C"/>
</dbReference>
<dbReference type="Pfam" id="PF13246">
    <property type="entry name" value="Cation_ATPase"/>
    <property type="match status" value="1"/>
</dbReference>
<dbReference type="InterPro" id="IPR023299">
    <property type="entry name" value="ATPase_P-typ_cyto_dom_N"/>
</dbReference>
<feature type="transmembrane region" description="Helical" evidence="9">
    <location>
        <begin position="669"/>
        <end position="690"/>
    </location>
</feature>
<dbReference type="Pfam" id="PF00689">
    <property type="entry name" value="Cation_ATPase_C"/>
    <property type="match status" value="1"/>
</dbReference>
<accession>A0A919GXA6</accession>
<dbReference type="GO" id="GO:0005524">
    <property type="term" value="F:ATP binding"/>
    <property type="evidence" value="ECO:0007669"/>
    <property type="project" value="UniProtKB-KW"/>
</dbReference>
<evidence type="ECO:0000256" key="2">
    <source>
        <dbReference type="ARBA" id="ARBA00022692"/>
    </source>
</evidence>
<dbReference type="PROSITE" id="PS00154">
    <property type="entry name" value="ATPASE_E1_E2"/>
    <property type="match status" value="1"/>
</dbReference>
<dbReference type="Pfam" id="PF00122">
    <property type="entry name" value="E1-E2_ATPase"/>
    <property type="match status" value="1"/>
</dbReference>
<dbReference type="SFLD" id="SFLDG00002">
    <property type="entry name" value="C1.7:_P-type_atpase_like"/>
    <property type="match status" value="1"/>
</dbReference>
<dbReference type="InterPro" id="IPR036412">
    <property type="entry name" value="HAD-like_sf"/>
</dbReference>
<evidence type="ECO:0000313" key="11">
    <source>
        <dbReference type="EMBL" id="GHI86010.1"/>
    </source>
</evidence>
<evidence type="ECO:0000256" key="3">
    <source>
        <dbReference type="ARBA" id="ARBA00022741"/>
    </source>
</evidence>
<protein>
    <submittedName>
        <fullName evidence="11">ATPase</fullName>
    </submittedName>
</protein>
<keyword evidence="7 9" id="KW-0472">Membrane</keyword>
<evidence type="ECO:0000256" key="7">
    <source>
        <dbReference type="ARBA" id="ARBA00023136"/>
    </source>
</evidence>
<keyword evidence="4" id="KW-0067">ATP-binding</keyword>
<keyword evidence="6 9" id="KW-1133">Transmembrane helix</keyword>
<dbReference type="SMART" id="SM00831">
    <property type="entry name" value="Cation_ATPase_N"/>
    <property type="match status" value="1"/>
</dbReference>
<evidence type="ECO:0000256" key="4">
    <source>
        <dbReference type="ARBA" id="ARBA00022840"/>
    </source>
</evidence>
<feature type="transmembrane region" description="Helical" evidence="9">
    <location>
        <begin position="769"/>
        <end position="788"/>
    </location>
</feature>
<dbReference type="InterPro" id="IPR023214">
    <property type="entry name" value="HAD_sf"/>
</dbReference>
<feature type="transmembrane region" description="Helical" evidence="9">
    <location>
        <begin position="249"/>
        <end position="277"/>
    </location>
</feature>
<evidence type="ECO:0000256" key="9">
    <source>
        <dbReference type="SAM" id="Phobius"/>
    </source>
</evidence>
<dbReference type="Gene3D" id="3.40.1110.10">
    <property type="entry name" value="Calcium-transporting ATPase, cytoplasmic domain N"/>
    <property type="match status" value="1"/>
</dbReference>
<feature type="transmembrane region" description="Helical" evidence="9">
    <location>
        <begin position="702"/>
        <end position="721"/>
    </location>
</feature>
<dbReference type="Gene3D" id="1.20.1110.10">
    <property type="entry name" value="Calcium-transporting ATPase, transmembrane domain"/>
    <property type="match status" value="1"/>
</dbReference>
<feature type="transmembrane region" description="Helical" evidence="9">
    <location>
        <begin position="75"/>
        <end position="91"/>
    </location>
</feature>
<name>A0A919GXA6_9ACTN</name>
<dbReference type="PRINTS" id="PR00119">
    <property type="entry name" value="CATATPASE"/>
</dbReference>
<dbReference type="Gene3D" id="2.70.150.10">
    <property type="entry name" value="Calcium-transporting ATPase, cytoplasmic transduction domain A"/>
    <property type="match status" value="1"/>
</dbReference>
<evidence type="ECO:0000259" key="10">
    <source>
        <dbReference type="SMART" id="SM00831"/>
    </source>
</evidence>
<keyword evidence="2 9" id="KW-0812">Transmembrane</keyword>
<dbReference type="InterPro" id="IPR004014">
    <property type="entry name" value="ATPase_P-typ_cation-transptr_N"/>
</dbReference>
<dbReference type="SUPFAM" id="SSF56784">
    <property type="entry name" value="HAD-like"/>
    <property type="match status" value="1"/>
</dbReference>
<evidence type="ECO:0000256" key="1">
    <source>
        <dbReference type="ARBA" id="ARBA00004651"/>
    </source>
</evidence>
<dbReference type="RefSeq" id="WP_308443088.1">
    <property type="nucleotide sequence ID" value="NZ_BNEE01000006.1"/>
</dbReference>
<reference evidence="11" key="1">
    <citation type="submission" date="2020-09" db="EMBL/GenBank/DDBJ databases">
        <title>Whole genome shotgun sequence of Streptomyces xanthophaeus NBRC 12829.</title>
        <authorList>
            <person name="Komaki H."/>
            <person name="Tamura T."/>
        </authorList>
    </citation>
    <scope>NUCLEOTIDE SEQUENCE</scope>
    <source>
        <strain evidence="11">NBRC 12829</strain>
    </source>
</reference>
<dbReference type="NCBIfam" id="TIGR01494">
    <property type="entry name" value="ATPase_P-type"/>
    <property type="match status" value="2"/>
</dbReference>
<dbReference type="EMBL" id="BNEE01000006">
    <property type="protein sequence ID" value="GHI86010.1"/>
    <property type="molecule type" value="Genomic_DNA"/>
</dbReference>
<comment type="catalytic activity">
    <reaction evidence="8">
        <text>ATP + H2O = ADP + phosphate + H(+)</text>
        <dbReference type="Rhea" id="RHEA:13065"/>
        <dbReference type="ChEBI" id="CHEBI:15377"/>
        <dbReference type="ChEBI" id="CHEBI:15378"/>
        <dbReference type="ChEBI" id="CHEBI:30616"/>
        <dbReference type="ChEBI" id="CHEBI:43474"/>
        <dbReference type="ChEBI" id="CHEBI:456216"/>
    </reaction>
</comment>
<dbReference type="InterPro" id="IPR044492">
    <property type="entry name" value="P_typ_ATPase_HD_dom"/>
</dbReference>
<proteinExistence type="predicted"/>
<feature type="transmembrane region" description="Helical" evidence="9">
    <location>
        <begin position="225"/>
        <end position="243"/>
    </location>
</feature>
<dbReference type="Pfam" id="PF00690">
    <property type="entry name" value="Cation_ATPase_N"/>
    <property type="match status" value="1"/>
</dbReference>
<feature type="transmembrane region" description="Helical" evidence="9">
    <location>
        <begin position="51"/>
        <end position="69"/>
    </location>
</feature>
<feature type="transmembrane region" description="Helical" evidence="9">
    <location>
        <begin position="800"/>
        <end position="819"/>
    </location>
</feature>
<keyword evidence="5" id="KW-1278">Translocase</keyword>
<dbReference type="SUPFAM" id="SSF81665">
    <property type="entry name" value="Calcium ATPase, transmembrane domain M"/>
    <property type="match status" value="1"/>
</dbReference>
<evidence type="ECO:0000313" key="12">
    <source>
        <dbReference type="Proteomes" id="UP000600026"/>
    </source>
</evidence>
<organism evidence="11 12">
    <name type="scientific">Streptomyces xanthophaeus</name>
    <dbReference type="NCBI Taxonomy" id="67385"/>
    <lineage>
        <taxon>Bacteria</taxon>
        <taxon>Bacillati</taxon>
        <taxon>Actinomycetota</taxon>
        <taxon>Actinomycetes</taxon>
        <taxon>Kitasatosporales</taxon>
        <taxon>Streptomycetaceae</taxon>
        <taxon>Streptomyces</taxon>
    </lineage>
</organism>
<dbReference type="InterPro" id="IPR008250">
    <property type="entry name" value="ATPase_P-typ_transduc_dom_A_sf"/>
</dbReference>
<keyword evidence="3" id="KW-0547">Nucleotide-binding</keyword>
<evidence type="ECO:0000256" key="8">
    <source>
        <dbReference type="ARBA" id="ARBA00049360"/>
    </source>
</evidence>
<dbReference type="PRINTS" id="PR00120">
    <property type="entry name" value="HATPASE"/>
</dbReference>
<dbReference type="GO" id="GO:0005886">
    <property type="term" value="C:plasma membrane"/>
    <property type="evidence" value="ECO:0007669"/>
    <property type="project" value="UniProtKB-SubCell"/>
</dbReference>
<feature type="domain" description="Cation-transporting P-type ATPase N-terminal" evidence="10">
    <location>
        <begin position="10"/>
        <end position="71"/>
    </location>
</feature>
<sequence>MAMTPGTAEAPVRTSGGLTDAEAERRLTEHGRNEIPPAPATPWYARVLAQLRDPLIMVLLGAVVLTIAIGDHADAVVIAVVIVVNTTVGVVQETRADHAVAALSAMSAPKARVLRGGAPREVPAAVVVPGDVLLLAEGDIVAADADVTEASALMIDESMLTGESVPVDKEVDSTVGAGTVVVRGRGVATVRATGPDSALGRIAALLDTKREPTPLQHRLASLGRILAVVTLALCLVVFGLGLVQGLPLGIMAVTAISLAVAAVPESLPAVVTLALALGARRMAARHALIRRLPAVETLGSVTVLATDKTGTLTEGRMVVQHVWTPRAAADFFGVGYEPQGGVLVEGRQPTAAELGPVQELLTAASLCNDASLRPPQGPPPDEDRWTAVGDPMEAALLSAAVKAGCEEPELLRRTHPRTWEIPFDSGRKRMTTVHRLPSGGALVCLKGAPEVVLDAAVLADRTDLMAGARQQAAILASRGYRVLAVASAEHAEQPDSAETAEAGLRLLGLVAISDPPKPAAAATLAACHAAGITPVLITGDHPATARAIAVRVGLADADTDDETVVNGSDLAAGRVADLTAARVFARTDPQQKLEIVDAWRARGAVTAMTGDGVNDGPALRRADIGVAMGQRGTEVARQAADLVLTDDDLSTVVAAVEEGRRVYDNIRRFLVYGLAGGAAEILVMLIGPLLGLPLPLRAGQILWINLLTHGLTGVAMGAEPVDPEAMHRPPRPPGQHILGAGAWQRLVVLAAVVTAACLTAGTVARAWGLPWQSVLFLSLLAAQLGVVLGLRTRLLTRENLFLPLSVLASALLGAAALYLPPLQSVLETAPLGWPGLALASTALVSGFTAARLARHAFRRS</sequence>
<dbReference type="InterPro" id="IPR018303">
    <property type="entry name" value="ATPase_P-typ_P_site"/>
</dbReference>
<dbReference type="SFLD" id="SFLDF00027">
    <property type="entry name" value="p-type_atpase"/>
    <property type="match status" value="1"/>
</dbReference>
<comment type="subcellular location">
    <subcellularLocation>
        <location evidence="1">Cell membrane</location>
        <topology evidence="1">Multi-pass membrane protein</topology>
    </subcellularLocation>
</comment>
<dbReference type="GO" id="GO:0016887">
    <property type="term" value="F:ATP hydrolysis activity"/>
    <property type="evidence" value="ECO:0007669"/>
    <property type="project" value="InterPro"/>
</dbReference>
<dbReference type="SUPFAM" id="SSF81653">
    <property type="entry name" value="Calcium ATPase, transduction domain A"/>
    <property type="match status" value="1"/>
</dbReference>
<evidence type="ECO:0000256" key="6">
    <source>
        <dbReference type="ARBA" id="ARBA00022989"/>
    </source>
</evidence>
<keyword evidence="12" id="KW-1185">Reference proteome</keyword>
<gene>
    <name evidence="11" type="ORF">Sxan_33740</name>
</gene>
<evidence type="ECO:0000256" key="5">
    <source>
        <dbReference type="ARBA" id="ARBA00022967"/>
    </source>
</evidence>
<dbReference type="InterPro" id="IPR001757">
    <property type="entry name" value="P_typ_ATPase"/>
</dbReference>
<dbReference type="SUPFAM" id="SSF81660">
    <property type="entry name" value="Metal cation-transporting ATPase, ATP-binding domain N"/>
    <property type="match status" value="1"/>
</dbReference>
<feature type="transmembrane region" description="Helical" evidence="9">
    <location>
        <begin position="831"/>
        <end position="853"/>
    </location>
</feature>